<feature type="region of interest" description="Disordered" evidence="5">
    <location>
        <begin position="330"/>
        <end position="371"/>
    </location>
</feature>
<keyword evidence="1" id="KW-0479">Metal-binding</keyword>
<accession>X6NRS5</accession>
<dbReference type="InterPro" id="IPR036443">
    <property type="entry name" value="Znf_RanBP2_sf"/>
</dbReference>
<feature type="compositionally biased region" description="Basic and acidic residues" evidence="5">
    <location>
        <begin position="271"/>
        <end position="286"/>
    </location>
</feature>
<feature type="compositionally biased region" description="Polar residues" evidence="5">
    <location>
        <begin position="104"/>
        <end position="127"/>
    </location>
</feature>
<evidence type="ECO:0000256" key="1">
    <source>
        <dbReference type="ARBA" id="ARBA00022723"/>
    </source>
</evidence>
<evidence type="ECO:0000256" key="6">
    <source>
        <dbReference type="SAM" id="Phobius"/>
    </source>
</evidence>
<feature type="region of interest" description="Disordered" evidence="5">
    <location>
        <begin position="104"/>
        <end position="149"/>
    </location>
</feature>
<evidence type="ECO:0000256" key="3">
    <source>
        <dbReference type="ARBA" id="ARBA00022833"/>
    </source>
</evidence>
<feature type="region of interest" description="Disordered" evidence="5">
    <location>
        <begin position="223"/>
        <end position="286"/>
    </location>
</feature>
<evidence type="ECO:0000259" key="7">
    <source>
        <dbReference type="PROSITE" id="PS50199"/>
    </source>
</evidence>
<dbReference type="PROSITE" id="PS50199">
    <property type="entry name" value="ZF_RANBP2_2"/>
    <property type="match status" value="1"/>
</dbReference>
<dbReference type="EMBL" id="ASPP01006901">
    <property type="protein sequence ID" value="ETO28042.1"/>
    <property type="molecule type" value="Genomic_DNA"/>
</dbReference>
<gene>
    <name evidence="8" type="ORF">RFI_09090</name>
</gene>
<sequence length="494" mass="55004">MYILFFFVLPFFFFFICKTMIRAIVLCCVRKKGTNDKHEKKGRTSEEQKGSERKLELVGAITDLLNIRKAPAPDDYWSCHLCTYNNTLTATSCDVCGTARLTPATKNENSSTQNGGSAADVDTSSSRDLTKDTGTDDGADPEDEGDGSGLLAKARSVTHLAHFRASDSDINRPNVRYLFVCLFICFFFPNNPSKTQANSWICETCSYGENSLNTPVCQVCGAVPPERPPAPQTSVDSKTNTNDINSNSNSNSNININNINSNRNSSNDNSNDAKKKNEKNASEHKKHEDGYGKFHFEFGGHQSVAVSPCFLLFIIYYVLFVQQQQQHRQQYTPKKKIDRSKASSSSSSSNGRSSDKVQTNNVASNHSERQHDAYTILDGVHELNKFYSAKEEHPNTTENANKAGQWKLGDLFQRIVGGVPQPELPFPFPNSATNRSNNGADKSLDDENNAREPLFFKTDSMSDIDWSTKFSIAQLPLKDAEKISQKLMKLELSE</sequence>
<comment type="caution">
    <text evidence="8">The sequence shown here is derived from an EMBL/GenBank/DDBJ whole genome shotgun (WGS) entry which is preliminary data.</text>
</comment>
<feature type="compositionally biased region" description="Acidic residues" evidence="5">
    <location>
        <begin position="135"/>
        <end position="146"/>
    </location>
</feature>
<protein>
    <recommendedName>
        <fullName evidence="7">RanBP2-type domain-containing protein</fullName>
    </recommendedName>
</protein>
<keyword evidence="9" id="KW-1185">Reference proteome</keyword>
<name>X6NRS5_RETFI</name>
<dbReference type="InterPro" id="IPR001876">
    <property type="entry name" value="Znf_RanBP2"/>
</dbReference>
<keyword evidence="6" id="KW-0812">Transmembrane</keyword>
<proteinExistence type="predicted"/>
<dbReference type="SMART" id="SM00547">
    <property type="entry name" value="ZnF_RBZ"/>
    <property type="match status" value="2"/>
</dbReference>
<dbReference type="PROSITE" id="PS01358">
    <property type="entry name" value="ZF_RANBP2_1"/>
    <property type="match status" value="1"/>
</dbReference>
<reference evidence="8 9" key="1">
    <citation type="journal article" date="2013" name="Curr. Biol.">
        <title>The Genome of the Foraminiferan Reticulomyxa filosa.</title>
        <authorList>
            <person name="Glockner G."/>
            <person name="Hulsmann N."/>
            <person name="Schleicher M."/>
            <person name="Noegel A.A."/>
            <person name="Eichinger L."/>
            <person name="Gallinger C."/>
            <person name="Pawlowski J."/>
            <person name="Sierra R."/>
            <person name="Euteneuer U."/>
            <person name="Pillet L."/>
            <person name="Moustafa A."/>
            <person name="Platzer M."/>
            <person name="Groth M."/>
            <person name="Szafranski K."/>
            <person name="Schliwa M."/>
        </authorList>
    </citation>
    <scope>NUCLEOTIDE SEQUENCE [LARGE SCALE GENOMIC DNA]</scope>
</reference>
<feature type="compositionally biased region" description="Low complexity" evidence="5">
    <location>
        <begin position="342"/>
        <end position="352"/>
    </location>
</feature>
<dbReference type="Pfam" id="PF00641">
    <property type="entry name" value="Zn_ribbon_RanBP"/>
    <property type="match status" value="1"/>
</dbReference>
<keyword evidence="6" id="KW-0472">Membrane</keyword>
<feature type="compositionally biased region" description="Polar residues" evidence="5">
    <location>
        <begin position="430"/>
        <end position="440"/>
    </location>
</feature>
<evidence type="ECO:0000313" key="9">
    <source>
        <dbReference type="Proteomes" id="UP000023152"/>
    </source>
</evidence>
<organism evidence="8 9">
    <name type="scientific">Reticulomyxa filosa</name>
    <dbReference type="NCBI Taxonomy" id="46433"/>
    <lineage>
        <taxon>Eukaryota</taxon>
        <taxon>Sar</taxon>
        <taxon>Rhizaria</taxon>
        <taxon>Retaria</taxon>
        <taxon>Foraminifera</taxon>
        <taxon>Monothalamids</taxon>
        <taxon>Reticulomyxidae</taxon>
        <taxon>Reticulomyxa</taxon>
    </lineage>
</organism>
<dbReference type="SUPFAM" id="SSF90209">
    <property type="entry name" value="Ran binding protein zinc finger-like"/>
    <property type="match status" value="1"/>
</dbReference>
<feature type="domain" description="RanBP2-type" evidence="7">
    <location>
        <begin position="73"/>
        <end position="102"/>
    </location>
</feature>
<evidence type="ECO:0000313" key="8">
    <source>
        <dbReference type="EMBL" id="ETO28042.1"/>
    </source>
</evidence>
<dbReference type="GO" id="GO:0008270">
    <property type="term" value="F:zinc ion binding"/>
    <property type="evidence" value="ECO:0007669"/>
    <property type="project" value="UniProtKB-KW"/>
</dbReference>
<evidence type="ECO:0000256" key="5">
    <source>
        <dbReference type="SAM" id="MobiDB-lite"/>
    </source>
</evidence>
<evidence type="ECO:0000256" key="2">
    <source>
        <dbReference type="ARBA" id="ARBA00022771"/>
    </source>
</evidence>
<keyword evidence="3" id="KW-0862">Zinc</keyword>
<feature type="transmembrane region" description="Helical" evidence="6">
    <location>
        <begin position="303"/>
        <end position="321"/>
    </location>
</feature>
<dbReference type="Proteomes" id="UP000023152">
    <property type="component" value="Unassembled WGS sequence"/>
</dbReference>
<keyword evidence="2 4" id="KW-0863">Zinc-finger</keyword>
<keyword evidence="6" id="KW-1133">Transmembrane helix</keyword>
<evidence type="ECO:0000256" key="4">
    <source>
        <dbReference type="PROSITE-ProRule" id="PRU00322"/>
    </source>
</evidence>
<feature type="compositionally biased region" description="Low complexity" evidence="5">
    <location>
        <begin position="236"/>
        <end position="270"/>
    </location>
</feature>
<feature type="region of interest" description="Disordered" evidence="5">
    <location>
        <begin position="428"/>
        <end position="448"/>
    </location>
</feature>
<dbReference type="Gene3D" id="2.30.30.380">
    <property type="entry name" value="Zn-finger domain of Sec23/24"/>
    <property type="match status" value="1"/>
</dbReference>
<dbReference type="AlphaFoldDB" id="X6NRS5"/>